<dbReference type="AlphaFoldDB" id="A0A011TF20"/>
<dbReference type="Gene3D" id="3.90.320.10">
    <property type="match status" value="1"/>
</dbReference>
<keyword evidence="1" id="KW-0175">Coiled coil</keyword>
<protein>
    <submittedName>
        <fullName evidence="2">Uncharacterized protein</fullName>
    </submittedName>
</protein>
<dbReference type="PATRIC" id="fig|69279.3.peg.421"/>
<organism evidence="2 3">
    <name type="scientific">Aquamicrobium defluvii</name>
    <dbReference type="NCBI Taxonomy" id="69279"/>
    <lineage>
        <taxon>Bacteria</taxon>
        <taxon>Pseudomonadati</taxon>
        <taxon>Pseudomonadota</taxon>
        <taxon>Alphaproteobacteria</taxon>
        <taxon>Hyphomicrobiales</taxon>
        <taxon>Phyllobacteriaceae</taxon>
        <taxon>Aquamicrobium</taxon>
    </lineage>
</organism>
<comment type="caution">
    <text evidence="2">The sequence shown here is derived from an EMBL/GenBank/DDBJ whole genome shotgun (WGS) entry which is preliminary data.</text>
</comment>
<feature type="coiled-coil region" evidence="1">
    <location>
        <begin position="128"/>
        <end position="155"/>
    </location>
</feature>
<accession>A0A011TF20</accession>
<evidence type="ECO:0000313" key="3">
    <source>
        <dbReference type="Proteomes" id="UP000019849"/>
    </source>
</evidence>
<reference evidence="2 3" key="1">
    <citation type="submission" date="2014-02" db="EMBL/GenBank/DDBJ databases">
        <title>Aquamicrobium defluvii Genome sequencing.</title>
        <authorList>
            <person name="Wang X."/>
        </authorList>
    </citation>
    <scope>NUCLEOTIDE SEQUENCE [LARGE SCALE GENOMIC DNA]</scope>
    <source>
        <strain evidence="2 3">W13Z1</strain>
    </source>
</reference>
<dbReference type="Proteomes" id="UP000019849">
    <property type="component" value="Unassembled WGS sequence"/>
</dbReference>
<gene>
    <name evidence="2" type="ORF">BG36_07575</name>
</gene>
<evidence type="ECO:0000256" key="1">
    <source>
        <dbReference type="SAM" id="Coils"/>
    </source>
</evidence>
<dbReference type="InterPro" id="IPR011604">
    <property type="entry name" value="PDDEXK-like_dom_sf"/>
</dbReference>
<dbReference type="HOGENOM" id="CLU_1352321_0_0_5"/>
<proteinExistence type="predicted"/>
<sequence length="202" mass="22760">MVVRDVLGPDAFTSFTFAFVEKQPPYDVRIMQLKDSDIDLGERQAMRGLAILAECIERGEWPGFDGHDQHISYIEMPAWASTRISTQLNAEAGRYTKAEAEREAAVEPWHMSAIHQDDVEDDPVSSRIRMDTARIEALEAENAELRNIADHAQRFKDAVSNCISDTYFSMNSDLATTDAILHVSLYEYFKARRAREGGNADG</sequence>
<dbReference type="STRING" id="69279.BG36_07575"/>
<evidence type="ECO:0000313" key="2">
    <source>
        <dbReference type="EMBL" id="EXL10269.1"/>
    </source>
</evidence>
<name>A0A011TF20_9HYPH</name>
<dbReference type="EMBL" id="JENY01000002">
    <property type="protein sequence ID" value="EXL10269.1"/>
    <property type="molecule type" value="Genomic_DNA"/>
</dbReference>